<proteinExistence type="predicted"/>
<feature type="region of interest" description="Disordered" evidence="1">
    <location>
        <begin position="20"/>
        <end position="40"/>
    </location>
</feature>
<feature type="non-terminal residue" evidence="2">
    <location>
        <position position="134"/>
    </location>
</feature>
<protein>
    <submittedName>
        <fullName evidence="2">Uncharacterized protein</fullName>
    </submittedName>
</protein>
<evidence type="ECO:0000256" key="1">
    <source>
        <dbReference type="SAM" id="MobiDB-lite"/>
    </source>
</evidence>
<organism evidence="2 3">
    <name type="scientific">Lymnaea stagnalis</name>
    <name type="common">Great pond snail</name>
    <name type="synonym">Helix stagnalis</name>
    <dbReference type="NCBI Taxonomy" id="6523"/>
    <lineage>
        <taxon>Eukaryota</taxon>
        <taxon>Metazoa</taxon>
        <taxon>Spiralia</taxon>
        <taxon>Lophotrochozoa</taxon>
        <taxon>Mollusca</taxon>
        <taxon>Gastropoda</taxon>
        <taxon>Heterobranchia</taxon>
        <taxon>Euthyneura</taxon>
        <taxon>Panpulmonata</taxon>
        <taxon>Hygrophila</taxon>
        <taxon>Lymnaeoidea</taxon>
        <taxon>Lymnaeidae</taxon>
        <taxon>Lymnaea</taxon>
    </lineage>
</organism>
<sequence length="134" mass="15024">MKMMEARVKLANWAQTGEMPWKSSREEVTNNHNKVDSDGFVRPGVEAEKWIRSNKVSKVGGQNTPGTKRDQDYSGAHWSREYDSASSADSNVSFHTLDFEETTDQCSERDAYGHTPCNVKSTHAKNPCLALAEE</sequence>
<feature type="compositionally biased region" description="Basic and acidic residues" evidence="1">
    <location>
        <begin position="67"/>
        <end position="83"/>
    </location>
</feature>
<accession>A0AAV2HIF3</accession>
<name>A0AAV2HIF3_LYMST</name>
<dbReference type="Proteomes" id="UP001497497">
    <property type="component" value="Unassembled WGS sequence"/>
</dbReference>
<gene>
    <name evidence="2" type="ORF">GSLYS_00006609001</name>
</gene>
<comment type="caution">
    <text evidence="2">The sequence shown here is derived from an EMBL/GenBank/DDBJ whole genome shotgun (WGS) entry which is preliminary data.</text>
</comment>
<evidence type="ECO:0000313" key="3">
    <source>
        <dbReference type="Proteomes" id="UP001497497"/>
    </source>
</evidence>
<dbReference type="AlphaFoldDB" id="A0AAV2HIF3"/>
<feature type="compositionally biased region" description="Polar residues" evidence="1">
    <location>
        <begin position="54"/>
        <end position="66"/>
    </location>
</feature>
<keyword evidence="3" id="KW-1185">Reference proteome</keyword>
<reference evidence="2 3" key="1">
    <citation type="submission" date="2024-04" db="EMBL/GenBank/DDBJ databases">
        <authorList>
            <consortium name="Genoscope - CEA"/>
            <person name="William W."/>
        </authorList>
    </citation>
    <scope>NUCLEOTIDE SEQUENCE [LARGE SCALE GENOMIC DNA]</scope>
</reference>
<dbReference type="EMBL" id="CAXITT010000119">
    <property type="protein sequence ID" value="CAL1532591.1"/>
    <property type="molecule type" value="Genomic_DNA"/>
</dbReference>
<feature type="region of interest" description="Disordered" evidence="1">
    <location>
        <begin position="53"/>
        <end position="85"/>
    </location>
</feature>
<evidence type="ECO:0000313" key="2">
    <source>
        <dbReference type="EMBL" id="CAL1532591.1"/>
    </source>
</evidence>
<feature type="compositionally biased region" description="Basic and acidic residues" evidence="1">
    <location>
        <begin position="23"/>
        <end position="40"/>
    </location>
</feature>